<evidence type="ECO:0000313" key="2">
    <source>
        <dbReference type="Proteomes" id="UP001233999"/>
    </source>
</evidence>
<dbReference type="Proteomes" id="UP001233999">
    <property type="component" value="Unassembled WGS sequence"/>
</dbReference>
<comment type="caution">
    <text evidence="1">The sequence shown here is derived from an EMBL/GenBank/DDBJ whole genome shotgun (WGS) entry which is preliminary data.</text>
</comment>
<reference evidence="1" key="1">
    <citation type="journal article" date="2023" name="IScience">
        <title>Live-bearing cockroach genome reveals convergent evolutionary mechanisms linked to viviparity in insects and beyond.</title>
        <authorList>
            <person name="Fouks B."/>
            <person name="Harrison M.C."/>
            <person name="Mikhailova A.A."/>
            <person name="Marchal E."/>
            <person name="English S."/>
            <person name="Carruthers M."/>
            <person name="Jennings E.C."/>
            <person name="Chiamaka E.L."/>
            <person name="Frigard R.A."/>
            <person name="Pippel M."/>
            <person name="Attardo G.M."/>
            <person name="Benoit J.B."/>
            <person name="Bornberg-Bauer E."/>
            <person name="Tobe S.S."/>
        </authorList>
    </citation>
    <scope>NUCLEOTIDE SEQUENCE</scope>
    <source>
        <strain evidence="1">Stay&amp;Tobe</strain>
    </source>
</reference>
<feature type="non-terminal residue" evidence="1">
    <location>
        <position position="54"/>
    </location>
</feature>
<organism evidence="1 2">
    <name type="scientific">Diploptera punctata</name>
    <name type="common">Pacific beetle cockroach</name>
    <dbReference type="NCBI Taxonomy" id="6984"/>
    <lineage>
        <taxon>Eukaryota</taxon>
        <taxon>Metazoa</taxon>
        <taxon>Ecdysozoa</taxon>
        <taxon>Arthropoda</taxon>
        <taxon>Hexapoda</taxon>
        <taxon>Insecta</taxon>
        <taxon>Pterygota</taxon>
        <taxon>Neoptera</taxon>
        <taxon>Polyneoptera</taxon>
        <taxon>Dictyoptera</taxon>
        <taxon>Blattodea</taxon>
        <taxon>Blaberoidea</taxon>
        <taxon>Blaberidae</taxon>
        <taxon>Diplopterinae</taxon>
        <taxon>Diploptera</taxon>
    </lineage>
</organism>
<sequence>LPSLILSLLKNFPSLSKSIFLVVYLMAYHFTSLVSDAVDHCYFCPAIYMSGNVP</sequence>
<dbReference type="AlphaFoldDB" id="A0AAD8A4P5"/>
<protein>
    <submittedName>
        <fullName evidence="1">Uncharacterized protein</fullName>
    </submittedName>
</protein>
<gene>
    <name evidence="1" type="ORF">L9F63_001750</name>
</gene>
<reference evidence="1" key="2">
    <citation type="submission" date="2023-05" db="EMBL/GenBank/DDBJ databases">
        <authorList>
            <person name="Fouks B."/>
        </authorList>
    </citation>
    <scope>NUCLEOTIDE SEQUENCE</scope>
    <source>
        <strain evidence="1">Stay&amp;Tobe</strain>
        <tissue evidence="1">Testes</tissue>
    </source>
</reference>
<evidence type="ECO:0000313" key="1">
    <source>
        <dbReference type="EMBL" id="KAJ9591722.1"/>
    </source>
</evidence>
<dbReference type="EMBL" id="JASPKZ010003859">
    <property type="protein sequence ID" value="KAJ9591722.1"/>
    <property type="molecule type" value="Genomic_DNA"/>
</dbReference>
<accession>A0AAD8A4P5</accession>
<name>A0AAD8A4P5_DIPPU</name>
<proteinExistence type="predicted"/>
<keyword evidence="2" id="KW-1185">Reference proteome</keyword>